<evidence type="ECO:0000313" key="8">
    <source>
        <dbReference type="EMBL" id="AAZ65601.1"/>
    </source>
</evidence>
<dbReference type="OrthoDB" id="9770681at2"/>
<dbReference type="Pfam" id="PF02771">
    <property type="entry name" value="Acyl-CoA_dh_N"/>
    <property type="match status" value="1"/>
</dbReference>
<evidence type="ECO:0000259" key="7">
    <source>
        <dbReference type="Pfam" id="PF02771"/>
    </source>
</evidence>
<dbReference type="InterPro" id="IPR009100">
    <property type="entry name" value="AcylCoA_DH/oxidase_NM_dom_sf"/>
</dbReference>
<dbReference type="InterPro" id="IPR052161">
    <property type="entry name" value="Mycobact_Acyl-CoA_DH"/>
</dbReference>
<keyword evidence="2" id="KW-0285">Flavoprotein</keyword>
<dbReference type="Pfam" id="PF02770">
    <property type="entry name" value="Acyl-CoA_dh_M"/>
    <property type="match status" value="1"/>
</dbReference>
<dbReference type="InterPro" id="IPR006089">
    <property type="entry name" value="Acyl-CoA_DH_CS"/>
</dbReference>
<dbReference type="Gene3D" id="1.20.140.10">
    <property type="entry name" value="Butyryl-CoA Dehydrogenase, subunit A, domain 3"/>
    <property type="match status" value="1"/>
</dbReference>
<dbReference type="FunFam" id="2.40.110.10:FF:000011">
    <property type="entry name" value="Acyl-CoA dehydrogenase FadE34"/>
    <property type="match status" value="1"/>
</dbReference>
<keyword evidence="8" id="KW-0614">Plasmid</keyword>
<dbReference type="PROSITE" id="PS00072">
    <property type="entry name" value="ACYL_COA_DH_1"/>
    <property type="match status" value="1"/>
</dbReference>
<gene>
    <name evidence="8" type="ordered locus">Reut_C6298</name>
</gene>
<keyword evidence="4" id="KW-0560">Oxidoreductase</keyword>
<dbReference type="PANTHER" id="PTHR43292:SF4">
    <property type="entry name" value="ACYL-COA DEHYDROGENASE FADE34"/>
    <property type="match status" value="1"/>
</dbReference>
<dbReference type="KEGG" id="reu:Reut_C6298"/>
<feature type="domain" description="Acyl-CoA dehydrogenase/oxidase N-terminal" evidence="7">
    <location>
        <begin position="16"/>
        <end position="122"/>
    </location>
</feature>
<accession>Q46MM6</accession>
<evidence type="ECO:0000256" key="1">
    <source>
        <dbReference type="ARBA" id="ARBA00001974"/>
    </source>
</evidence>
<dbReference type="InterPro" id="IPR046373">
    <property type="entry name" value="Acyl-CoA_Oxase/DH_mid-dom_sf"/>
</dbReference>
<dbReference type="GO" id="GO:0005886">
    <property type="term" value="C:plasma membrane"/>
    <property type="evidence" value="ECO:0007669"/>
    <property type="project" value="TreeGrafter"/>
</dbReference>
<dbReference type="InterPro" id="IPR009075">
    <property type="entry name" value="AcylCo_DH/oxidase_C"/>
</dbReference>
<evidence type="ECO:0000256" key="3">
    <source>
        <dbReference type="ARBA" id="ARBA00022827"/>
    </source>
</evidence>
<proteinExistence type="predicted"/>
<protein>
    <submittedName>
        <fullName evidence="8">Acyl-CoA dehydrogenase, C-terminal:Acyl-CoA dehydrogenase, central region</fullName>
    </submittedName>
</protein>
<organism evidence="8">
    <name type="scientific">Cupriavidus pinatubonensis (strain JMP 134 / LMG 1197)</name>
    <name type="common">Cupriavidus necator (strain JMP 134)</name>
    <dbReference type="NCBI Taxonomy" id="264198"/>
    <lineage>
        <taxon>Bacteria</taxon>
        <taxon>Pseudomonadati</taxon>
        <taxon>Pseudomonadota</taxon>
        <taxon>Betaproteobacteria</taxon>
        <taxon>Burkholderiales</taxon>
        <taxon>Burkholderiaceae</taxon>
        <taxon>Cupriavidus</taxon>
    </lineage>
</organism>
<dbReference type="Gene3D" id="1.10.540.10">
    <property type="entry name" value="Acyl-CoA dehydrogenase/oxidase, N-terminal domain"/>
    <property type="match status" value="1"/>
</dbReference>
<reference evidence="8" key="1">
    <citation type="submission" date="2005-08" db="EMBL/GenBank/DDBJ databases">
        <title>Complete sequence of a megaplasmid of Ralstonia eutropha JMP134.</title>
        <authorList>
            <person name="Copeland A."/>
            <person name="Lucas S."/>
            <person name="Lapidus A."/>
            <person name="Barry K."/>
            <person name="Detter J.C."/>
            <person name="Glavina T."/>
            <person name="Hammon N."/>
            <person name="Israni S."/>
            <person name="Pitluck S."/>
            <person name="Goltsman E."/>
            <person name="Martinez M."/>
            <person name="Vergez L."/>
            <person name="Larimer F."/>
            <person name="Land M."/>
            <person name="Lykidis A."/>
            <person name="Richardson P."/>
        </authorList>
    </citation>
    <scope>NUCLEOTIDE SEQUENCE [LARGE SCALE GENOMIC DNA]</scope>
    <source>
        <strain evidence="8">JMP134</strain>
        <plasmid evidence="8">megaplasmid</plasmid>
    </source>
</reference>
<keyword evidence="3" id="KW-0274">FAD</keyword>
<dbReference type="InterPro" id="IPR037069">
    <property type="entry name" value="AcylCoA_DH/ox_N_sf"/>
</dbReference>
<dbReference type="EMBL" id="CP000092">
    <property type="protein sequence ID" value="AAZ65601.1"/>
    <property type="molecule type" value="Genomic_DNA"/>
</dbReference>
<geneLocation type="plasmid" evidence="8">
    <name>megaplasmid</name>
</geneLocation>
<dbReference type="Gene3D" id="2.40.110.10">
    <property type="entry name" value="Butyryl-CoA Dehydrogenase, subunit A, domain 2"/>
    <property type="match status" value="1"/>
</dbReference>
<name>Q46MM6_CUPPJ</name>
<dbReference type="Pfam" id="PF00441">
    <property type="entry name" value="Acyl-CoA_dh_1"/>
    <property type="match status" value="1"/>
</dbReference>
<dbReference type="eggNOG" id="COG1960">
    <property type="taxonomic scope" value="Bacteria"/>
</dbReference>
<dbReference type="SUPFAM" id="SSF56645">
    <property type="entry name" value="Acyl-CoA dehydrogenase NM domain-like"/>
    <property type="match status" value="1"/>
</dbReference>
<evidence type="ECO:0000256" key="4">
    <source>
        <dbReference type="ARBA" id="ARBA00023002"/>
    </source>
</evidence>
<evidence type="ECO:0000259" key="5">
    <source>
        <dbReference type="Pfam" id="PF00441"/>
    </source>
</evidence>
<dbReference type="AlphaFoldDB" id="Q46MM6"/>
<evidence type="ECO:0000259" key="6">
    <source>
        <dbReference type="Pfam" id="PF02770"/>
    </source>
</evidence>
<dbReference type="GO" id="GO:0050660">
    <property type="term" value="F:flavin adenine dinucleotide binding"/>
    <property type="evidence" value="ECO:0007669"/>
    <property type="project" value="InterPro"/>
</dbReference>
<dbReference type="PANTHER" id="PTHR43292">
    <property type="entry name" value="ACYL-COA DEHYDROGENASE"/>
    <property type="match status" value="1"/>
</dbReference>
<dbReference type="HOGENOM" id="CLU_018204_9_1_4"/>
<dbReference type="GO" id="GO:0003995">
    <property type="term" value="F:acyl-CoA dehydrogenase activity"/>
    <property type="evidence" value="ECO:0007669"/>
    <property type="project" value="InterPro"/>
</dbReference>
<dbReference type="InterPro" id="IPR013786">
    <property type="entry name" value="AcylCoA_DH/ox_N"/>
</dbReference>
<sequence>MNKLSFPRPRHSDIGEALRAEVREFLDGWHGNRHGAASFGGFDPEFSEALGKRGWIGMGFPKHYGGGGYGLMERLVVLEELLAVRAPVFAHAVAERQSGPLLLRFGSERQREEIIPRIAAGKCYFCIGLSEPDSGSDLASVRTRATKVDGGWLVNGAKIWTSSAHRTHYMILLCRTAPASEVRHAGLSQFLVDMKTPGITCRPIVNIAGDHDFNEVHFQDVFLADDALIGVEGQGWQQVTSELTFERSGPDRFMSHMGAVEEFVAALKQQPSTDGARTIGRLVAHLSTLRRMSRSIATMIADEQDAPLHAALVKDLGSCFEQEIPEALRLALPTEPDTGATNGYSAALANVILHAPSCTIRGGTKEVLRGIVAKSLGLR</sequence>
<comment type="cofactor">
    <cofactor evidence="1">
        <name>FAD</name>
        <dbReference type="ChEBI" id="CHEBI:57692"/>
    </cofactor>
</comment>
<feature type="domain" description="Acyl-CoA oxidase/dehydrogenase middle" evidence="6">
    <location>
        <begin position="126"/>
        <end position="221"/>
    </location>
</feature>
<evidence type="ECO:0000256" key="2">
    <source>
        <dbReference type="ARBA" id="ARBA00022630"/>
    </source>
</evidence>
<dbReference type="InterPro" id="IPR006091">
    <property type="entry name" value="Acyl-CoA_Oxase/DH_mid-dom"/>
</dbReference>
<feature type="domain" description="Acyl-CoA dehydrogenase/oxidase C-terminal" evidence="5">
    <location>
        <begin position="233"/>
        <end position="376"/>
    </location>
</feature>